<dbReference type="EMBL" id="GBXM01101168">
    <property type="protein sequence ID" value="JAH07409.1"/>
    <property type="molecule type" value="Transcribed_RNA"/>
</dbReference>
<reference evidence="1" key="2">
    <citation type="journal article" date="2015" name="Fish Shellfish Immunol.">
        <title>Early steps in the European eel (Anguilla anguilla)-Vibrio vulnificus interaction in the gills: Role of the RtxA13 toxin.</title>
        <authorList>
            <person name="Callol A."/>
            <person name="Pajuelo D."/>
            <person name="Ebbesson L."/>
            <person name="Teles M."/>
            <person name="MacKenzie S."/>
            <person name="Amaro C."/>
        </authorList>
    </citation>
    <scope>NUCLEOTIDE SEQUENCE</scope>
</reference>
<accession>A0A0E9PSE1</accession>
<reference evidence="1" key="1">
    <citation type="submission" date="2014-11" db="EMBL/GenBank/DDBJ databases">
        <authorList>
            <person name="Amaro Gonzalez C."/>
        </authorList>
    </citation>
    <scope>NUCLEOTIDE SEQUENCE</scope>
</reference>
<sequence length="39" mass="4273">MIPVVFVSLFDLGVNVTIHTISVNVPQLARKGLFFICSP</sequence>
<organism evidence="1">
    <name type="scientific">Anguilla anguilla</name>
    <name type="common">European freshwater eel</name>
    <name type="synonym">Muraena anguilla</name>
    <dbReference type="NCBI Taxonomy" id="7936"/>
    <lineage>
        <taxon>Eukaryota</taxon>
        <taxon>Metazoa</taxon>
        <taxon>Chordata</taxon>
        <taxon>Craniata</taxon>
        <taxon>Vertebrata</taxon>
        <taxon>Euteleostomi</taxon>
        <taxon>Actinopterygii</taxon>
        <taxon>Neopterygii</taxon>
        <taxon>Teleostei</taxon>
        <taxon>Anguilliformes</taxon>
        <taxon>Anguillidae</taxon>
        <taxon>Anguilla</taxon>
    </lineage>
</organism>
<protein>
    <submittedName>
        <fullName evidence="1">Uncharacterized protein</fullName>
    </submittedName>
</protein>
<evidence type="ECO:0000313" key="1">
    <source>
        <dbReference type="EMBL" id="JAH07409.1"/>
    </source>
</evidence>
<name>A0A0E9PSE1_ANGAN</name>
<proteinExistence type="predicted"/>
<dbReference type="AlphaFoldDB" id="A0A0E9PSE1"/>